<keyword evidence="20" id="KW-1185">Reference proteome</keyword>
<dbReference type="Pfam" id="PF21342">
    <property type="entry name" value="SoxA-TsdA_cyt-c"/>
    <property type="match status" value="1"/>
</dbReference>
<dbReference type="Gene3D" id="1.10.760.10">
    <property type="entry name" value="Cytochrome c-like domain"/>
    <property type="match status" value="2"/>
</dbReference>
<dbReference type="NCBIfam" id="TIGR04484">
    <property type="entry name" value="thiosulf_SoxA"/>
    <property type="match status" value="1"/>
</dbReference>
<dbReference type="EMBL" id="BGOW01000015">
    <property type="protein sequence ID" value="GBL46102.1"/>
    <property type="molecule type" value="Genomic_DNA"/>
</dbReference>
<dbReference type="GO" id="GO:0016669">
    <property type="term" value="F:oxidoreductase activity, acting on a sulfur group of donors, cytochrome as acceptor"/>
    <property type="evidence" value="ECO:0007669"/>
    <property type="project" value="InterPro"/>
</dbReference>
<keyword evidence="8 14" id="KW-0574">Periplasm</keyword>
<evidence type="ECO:0000256" key="15">
    <source>
        <dbReference type="PIRSR" id="PIRSR038455-1"/>
    </source>
</evidence>
<evidence type="ECO:0000256" key="4">
    <source>
        <dbReference type="ARBA" id="ARBA00022617"/>
    </source>
</evidence>
<keyword evidence="4 14" id="KW-0349">Heme</keyword>
<organism evidence="19 20">
    <name type="scientific">Sulfuriferula multivorans</name>
    <dbReference type="NCBI Taxonomy" id="1559896"/>
    <lineage>
        <taxon>Bacteria</taxon>
        <taxon>Pseudomonadati</taxon>
        <taxon>Pseudomonadota</taxon>
        <taxon>Betaproteobacteria</taxon>
        <taxon>Nitrosomonadales</taxon>
        <taxon>Sulfuricellaceae</taxon>
        <taxon>Sulfuriferula</taxon>
    </lineage>
</organism>
<dbReference type="Proteomes" id="UP000286806">
    <property type="component" value="Unassembled WGS sequence"/>
</dbReference>
<evidence type="ECO:0000256" key="12">
    <source>
        <dbReference type="ARBA" id="ARBA00048077"/>
    </source>
</evidence>
<evidence type="ECO:0000256" key="2">
    <source>
        <dbReference type="ARBA" id="ARBA00011530"/>
    </source>
</evidence>
<comment type="caution">
    <text evidence="19">The sequence shown here is derived from an EMBL/GenBank/DDBJ whole genome shotgun (WGS) entry which is preliminary data.</text>
</comment>
<comment type="similarity">
    <text evidence="11 14">Belongs to the SoxA family.</text>
</comment>
<feature type="binding site" evidence="16">
    <location>
        <position position="250"/>
    </location>
    <ligand>
        <name>substrate</name>
    </ligand>
</feature>
<evidence type="ECO:0000256" key="11">
    <source>
        <dbReference type="ARBA" id="ARBA00025746"/>
    </source>
</evidence>
<dbReference type="GO" id="GO:0042597">
    <property type="term" value="C:periplasmic space"/>
    <property type="evidence" value="ECO:0007669"/>
    <property type="project" value="UniProtKB-SubCell"/>
</dbReference>
<evidence type="ECO:0000313" key="19">
    <source>
        <dbReference type="EMBL" id="GBL46102.1"/>
    </source>
</evidence>
<feature type="binding site" description="axial binding residue" evidence="17">
    <location>
        <position position="144"/>
    </location>
    <ligand>
        <name>heme c</name>
        <dbReference type="ChEBI" id="CHEBI:61717"/>
        <label>1</label>
    </ligand>
    <ligandPart>
        <name>Fe</name>
        <dbReference type="ChEBI" id="CHEBI:18248"/>
    </ligandPart>
</feature>
<name>A0A401JEP8_9PROT</name>
<sequence>MKTTTFRGPQAKSPKAHGKKILLALVGVGLLFGALNVSASPEQDRQNLLDFFSSKYPDIKAGNYVYGALAFDPDAMAQYNSIMDFPPFSSVVEQGKKMWETPFKNGKTYASCFPNGGKNVAGNYPYFDDKAGKVVTFEMAINACRTANGEDAYKYNDMKTMGTLTSYARTLSDGMPMNIKVQGPAATAAYEAGKSQFYSRRGQLNFSCASCHVANAGNHLRSEVLSPAVGQSTHWPVFRGGENLVTLQERYVGCNKQVRAVPFAPGSVEYNDLEYFHSYISNGLPLKASVFRK</sequence>
<keyword evidence="7" id="KW-0732">Signal</keyword>
<feature type="active site" description="Cysteine persulfide intermediate" evidence="15">
    <location>
        <position position="254"/>
    </location>
</feature>
<accession>A0A401JEP8</accession>
<evidence type="ECO:0000256" key="17">
    <source>
        <dbReference type="PIRSR" id="PIRSR038455-3"/>
    </source>
</evidence>
<gene>
    <name evidence="19" type="ORF">SFMTTN_1914</name>
</gene>
<dbReference type="GO" id="GO:0019417">
    <property type="term" value="P:sulfur oxidation"/>
    <property type="evidence" value="ECO:0007669"/>
    <property type="project" value="InterPro"/>
</dbReference>
<evidence type="ECO:0000256" key="6">
    <source>
        <dbReference type="ARBA" id="ARBA00022723"/>
    </source>
</evidence>
<evidence type="ECO:0000256" key="5">
    <source>
        <dbReference type="ARBA" id="ARBA00022679"/>
    </source>
</evidence>
<comment type="catalytic activity">
    <reaction evidence="13 14">
        <text>S-sulfanyl-L-cysteinyl-[SoxY protein] + thiosulfate + 2 Fe(III)-[cytochrome c] = S-(2-sulfodisulfanyl)-L-cysteinyl-[SoxY protein] + 2 Fe(II)-[cytochrome c] + 2 H(+)</text>
        <dbReference type="Rhea" id="RHEA:51224"/>
        <dbReference type="Rhea" id="RHEA-COMP:10350"/>
        <dbReference type="Rhea" id="RHEA-COMP:14399"/>
        <dbReference type="Rhea" id="RHEA-COMP:14689"/>
        <dbReference type="Rhea" id="RHEA-COMP:14690"/>
        <dbReference type="ChEBI" id="CHEBI:15378"/>
        <dbReference type="ChEBI" id="CHEBI:29033"/>
        <dbReference type="ChEBI" id="CHEBI:29034"/>
        <dbReference type="ChEBI" id="CHEBI:33542"/>
        <dbReference type="ChEBI" id="CHEBI:61963"/>
        <dbReference type="ChEBI" id="CHEBI:140664"/>
        <dbReference type="EC" id="2.8.5.2"/>
    </reaction>
</comment>
<evidence type="ECO:0000256" key="3">
    <source>
        <dbReference type="ARBA" id="ARBA00022448"/>
    </source>
</evidence>
<dbReference type="InterPro" id="IPR036909">
    <property type="entry name" value="Cyt_c-like_dom_sf"/>
</dbReference>
<dbReference type="GO" id="GO:0009055">
    <property type="term" value="F:electron transfer activity"/>
    <property type="evidence" value="ECO:0007669"/>
    <property type="project" value="InterPro"/>
</dbReference>
<keyword evidence="3 14" id="KW-0813">Transport</keyword>
<evidence type="ECO:0000256" key="16">
    <source>
        <dbReference type="PIRSR" id="PIRSR038455-2"/>
    </source>
</evidence>
<evidence type="ECO:0000256" key="14">
    <source>
        <dbReference type="PIRNR" id="PIRNR038455"/>
    </source>
</evidence>
<comment type="subcellular location">
    <subcellularLocation>
        <location evidence="1 14">Periplasm</location>
    </subcellularLocation>
</comment>
<keyword evidence="6 14" id="KW-0479">Metal-binding</keyword>
<dbReference type="AlphaFoldDB" id="A0A401JEP8"/>
<evidence type="ECO:0000256" key="8">
    <source>
        <dbReference type="ARBA" id="ARBA00022764"/>
    </source>
</evidence>
<evidence type="ECO:0000256" key="9">
    <source>
        <dbReference type="ARBA" id="ARBA00022982"/>
    </source>
</evidence>
<dbReference type="OrthoDB" id="9808312at2"/>
<comment type="catalytic activity">
    <reaction evidence="12 14">
        <text>L-cysteinyl-[SoxY protein] + thiosulfate + 2 Fe(III)-[cytochrome c] = S-sulfosulfanyl-L-cysteinyl-[SoxY protein] + 2 Fe(II)-[cytochrome c] + 2 H(+)</text>
        <dbReference type="Rhea" id="RHEA:56720"/>
        <dbReference type="Rhea" id="RHEA-COMP:10350"/>
        <dbReference type="Rhea" id="RHEA-COMP:14328"/>
        <dbReference type="Rhea" id="RHEA-COMP:14399"/>
        <dbReference type="Rhea" id="RHEA-COMP:14691"/>
        <dbReference type="ChEBI" id="CHEBI:15378"/>
        <dbReference type="ChEBI" id="CHEBI:29033"/>
        <dbReference type="ChEBI" id="CHEBI:29034"/>
        <dbReference type="ChEBI" id="CHEBI:29950"/>
        <dbReference type="ChEBI" id="CHEBI:33542"/>
        <dbReference type="ChEBI" id="CHEBI:139321"/>
        <dbReference type="EC" id="2.8.5.2"/>
    </reaction>
</comment>
<evidence type="ECO:0000256" key="7">
    <source>
        <dbReference type="ARBA" id="ARBA00022729"/>
    </source>
</evidence>
<feature type="binding site" description="axial binding residue" evidence="17">
    <location>
        <position position="212"/>
    </location>
    <ligand>
        <name>heme c</name>
        <dbReference type="ChEBI" id="CHEBI:61717"/>
        <label>2</label>
    </ligand>
    <ligandPart>
        <name>Fe</name>
        <dbReference type="ChEBI" id="CHEBI:18248"/>
    </ligandPart>
</feature>
<keyword evidence="9 14" id="KW-0249">Electron transport</keyword>
<evidence type="ECO:0000256" key="13">
    <source>
        <dbReference type="ARBA" id="ARBA00048423"/>
    </source>
</evidence>
<comment type="cofactor">
    <cofactor evidence="16">
        <name>heme</name>
        <dbReference type="ChEBI" id="CHEBI:30413"/>
    </cofactor>
    <text evidence="16">Binds 2 heme groups per subunit.</text>
</comment>
<dbReference type="GO" id="GO:0070069">
    <property type="term" value="C:cytochrome complex"/>
    <property type="evidence" value="ECO:0007669"/>
    <property type="project" value="InterPro"/>
</dbReference>
<proteinExistence type="inferred from homology"/>
<dbReference type="EC" id="2.8.5.2" evidence="14"/>
<dbReference type="GO" id="GO:0020037">
    <property type="term" value="F:heme binding"/>
    <property type="evidence" value="ECO:0007669"/>
    <property type="project" value="InterPro"/>
</dbReference>
<dbReference type="InterPro" id="IPR009056">
    <property type="entry name" value="Cyt_c-like_dom"/>
</dbReference>
<feature type="binding site" description="covalent" evidence="16">
    <location>
        <position position="211"/>
    </location>
    <ligand>
        <name>heme c</name>
        <dbReference type="ChEBI" id="CHEBI:61717"/>
        <label>2</label>
    </ligand>
</feature>
<dbReference type="PIRSF" id="PIRSF038455">
    <property type="entry name" value="SoxA"/>
    <property type="match status" value="1"/>
</dbReference>
<keyword evidence="5 14" id="KW-0808">Transferase</keyword>
<protein>
    <recommendedName>
        <fullName evidence="14">SoxAX cytochrome complex subunit A</fullName>
        <ecNumber evidence="14">2.8.5.2</ecNumber>
    </recommendedName>
    <alternativeName>
        <fullName evidence="14">Protein SoxA</fullName>
    </alternativeName>
    <alternativeName>
        <fullName evidence="14">Sulfur oxidizing protein A</fullName>
    </alternativeName>
    <alternativeName>
        <fullName evidence="14">Thiosulfate-oxidizing multienzyme system protein SoxA</fullName>
    </alternativeName>
</protein>
<dbReference type="InterPro" id="IPR025710">
    <property type="entry name" value="SoxA"/>
</dbReference>
<dbReference type="GO" id="GO:0016740">
    <property type="term" value="F:transferase activity"/>
    <property type="evidence" value="ECO:0007669"/>
    <property type="project" value="UniProtKB-KW"/>
</dbReference>
<feature type="domain" description="Cytochrome c" evidence="18">
    <location>
        <begin position="94"/>
        <end position="177"/>
    </location>
</feature>
<feature type="binding site" description="axial binding residue" evidence="17">
    <location>
        <position position="254"/>
    </location>
    <ligand>
        <name>heme c</name>
        <dbReference type="ChEBI" id="CHEBI:61717"/>
        <label>2</label>
    </ligand>
    <ligandPart>
        <name>Fe</name>
        <dbReference type="ChEBI" id="CHEBI:18248"/>
    </ligandPart>
</feature>
<evidence type="ECO:0000259" key="18">
    <source>
        <dbReference type="Pfam" id="PF21342"/>
    </source>
</evidence>
<feature type="binding site" description="covalent" evidence="16">
    <location>
        <position position="208"/>
    </location>
    <ligand>
        <name>heme c</name>
        <dbReference type="ChEBI" id="CHEBI:61717"/>
        <label>2</label>
    </ligand>
</feature>
<dbReference type="RefSeq" id="WP_124704887.1">
    <property type="nucleotide sequence ID" value="NZ_BGOW01000015.1"/>
</dbReference>
<reference evidence="19 20" key="1">
    <citation type="journal article" date="2019" name="Front. Microbiol.">
        <title>Genomes of Neutrophilic Sulfur-Oxidizing Chemolithoautotrophs Representing 9 Proteobacterial Species From 8 Genera.</title>
        <authorList>
            <person name="Watanabe T."/>
            <person name="Kojima H."/>
            <person name="Umezawa K."/>
            <person name="Hori C."/>
            <person name="Takasuka T.E."/>
            <person name="Kato Y."/>
            <person name="Fukui M."/>
        </authorList>
    </citation>
    <scope>NUCLEOTIDE SEQUENCE [LARGE SCALE GENOMIC DNA]</scope>
    <source>
        <strain evidence="19 20">TTN</strain>
    </source>
</reference>
<evidence type="ECO:0000256" key="10">
    <source>
        <dbReference type="ARBA" id="ARBA00023004"/>
    </source>
</evidence>
<evidence type="ECO:0000256" key="1">
    <source>
        <dbReference type="ARBA" id="ARBA00004418"/>
    </source>
</evidence>
<dbReference type="SUPFAM" id="SSF46626">
    <property type="entry name" value="Cytochrome c"/>
    <property type="match status" value="2"/>
</dbReference>
<evidence type="ECO:0000313" key="20">
    <source>
        <dbReference type="Proteomes" id="UP000286806"/>
    </source>
</evidence>
<comment type="subunit">
    <text evidence="2 14">Heterodimer of SoxA and SoxX.</text>
</comment>
<keyword evidence="10 14" id="KW-0408">Iron</keyword>
<feature type="binding site" description="covalent" evidence="16">
    <location>
        <position position="112"/>
    </location>
    <ligand>
        <name>heme c</name>
        <dbReference type="ChEBI" id="CHEBI:61717"/>
        <label>1</label>
    </ligand>
</feature>
<dbReference type="GO" id="GO:0046872">
    <property type="term" value="F:metal ion binding"/>
    <property type="evidence" value="ECO:0007669"/>
    <property type="project" value="UniProtKB-KW"/>
</dbReference>